<evidence type="ECO:0000256" key="6">
    <source>
        <dbReference type="SAM" id="Phobius"/>
    </source>
</evidence>
<dbReference type="GO" id="GO:0022857">
    <property type="term" value="F:transmembrane transporter activity"/>
    <property type="evidence" value="ECO:0007669"/>
    <property type="project" value="InterPro"/>
</dbReference>
<evidence type="ECO:0000313" key="9">
    <source>
        <dbReference type="Proteomes" id="UP000253941"/>
    </source>
</evidence>
<evidence type="ECO:0000256" key="2">
    <source>
        <dbReference type="ARBA" id="ARBA00022475"/>
    </source>
</evidence>
<evidence type="ECO:0000259" key="7">
    <source>
        <dbReference type="PROSITE" id="PS50850"/>
    </source>
</evidence>
<protein>
    <submittedName>
        <fullName evidence="8">MFS transporter</fullName>
    </submittedName>
</protein>
<feature type="transmembrane region" description="Helical" evidence="6">
    <location>
        <begin position="363"/>
        <end position="388"/>
    </location>
</feature>
<accession>A0A369TD79</accession>
<dbReference type="InterPro" id="IPR020846">
    <property type="entry name" value="MFS_dom"/>
</dbReference>
<comment type="subcellular location">
    <subcellularLocation>
        <location evidence="1">Cell membrane</location>
        <topology evidence="1">Multi-pass membrane protein</topology>
    </subcellularLocation>
</comment>
<dbReference type="PROSITE" id="PS50850">
    <property type="entry name" value="MFS"/>
    <property type="match status" value="1"/>
</dbReference>
<gene>
    <name evidence="8" type="ORF">DRB17_01965</name>
</gene>
<feature type="transmembrane region" description="Helical" evidence="6">
    <location>
        <begin position="394"/>
        <end position="416"/>
    </location>
</feature>
<feature type="transmembrane region" description="Helical" evidence="6">
    <location>
        <begin position="268"/>
        <end position="291"/>
    </location>
</feature>
<feature type="domain" description="Major facilitator superfamily (MFS) profile" evidence="7">
    <location>
        <begin position="29"/>
        <end position="420"/>
    </location>
</feature>
<feature type="transmembrane region" description="Helical" evidence="6">
    <location>
        <begin position="30"/>
        <end position="48"/>
    </location>
</feature>
<feature type="transmembrane region" description="Helical" evidence="6">
    <location>
        <begin position="128"/>
        <end position="147"/>
    </location>
</feature>
<dbReference type="Gene3D" id="1.20.1250.20">
    <property type="entry name" value="MFS general substrate transporter like domains"/>
    <property type="match status" value="1"/>
</dbReference>
<sequence>MPRHACFATLPVLPGGNLGIPYMVHRESNWIGVAFGLVLAAYAAFQQFKLPPALPLMLESYGYDRTLAGGFMSAYAVAGLALSFAMGRLIERRGAAIPIATGLCLMTAGLVLTLAMPEAGRLVLASRTLEGIAFAVFAIAGPVLANANASARHLPVVIALTAAWIPIGQLLAVVLAEPSFAFAGWSGLWWIGLAMSAGMMLWLLGLRLSGRVDMGPRHRKPADATANRETVSKSQRISLIVTAAVFMVWSAQYFAFMTWLPQYLVEALGLSVSGAVAGYALPVAILLVAIMVTGQILRRGVPVGPLLVAGLALQVASWVLLPVAGGGFGGALALVLYGTAAGIVPTCLFAMPSAIVGHGQAAATAFGIIMTGRNAGVFAGPIALAQLFALTGGWAWAAPMLGVVTGIALALGAWLATRLSGVAYGTSR</sequence>
<evidence type="ECO:0000256" key="4">
    <source>
        <dbReference type="ARBA" id="ARBA00022989"/>
    </source>
</evidence>
<feature type="transmembrane region" description="Helical" evidence="6">
    <location>
        <begin position="68"/>
        <end position="87"/>
    </location>
</feature>
<keyword evidence="4 6" id="KW-1133">Transmembrane helix</keyword>
<feature type="transmembrane region" description="Helical" evidence="6">
    <location>
        <begin position="154"/>
        <end position="176"/>
    </location>
</feature>
<organism evidence="8 9">
    <name type="scientific">Ferruginivarius sediminum</name>
    <dbReference type="NCBI Taxonomy" id="2661937"/>
    <lineage>
        <taxon>Bacteria</taxon>
        <taxon>Pseudomonadati</taxon>
        <taxon>Pseudomonadota</taxon>
        <taxon>Alphaproteobacteria</taxon>
        <taxon>Rhodospirillales</taxon>
        <taxon>Rhodospirillaceae</taxon>
        <taxon>Ferruginivarius</taxon>
    </lineage>
</organism>
<feature type="transmembrane region" description="Helical" evidence="6">
    <location>
        <begin position="327"/>
        <end position="351"/>
    </location>
</feature>
<keyword evidence="9" id="KW-1185">Reference proteome</keyword>
<dbReference type="Proteomes" id="UP000253941">
    <property type="component" value="Unassembled WGS sequence"/>
</dbReference>
<dbReference type="InterPro" id="IPR011701">
    <property type="entry name" value="MFS"/>
</dbReference>
<reference evidence="8 9" key="1">
    <citation type="submission" date="2018-07" db="EMBL/GenBank/DDBJ databases">
        <title>Venubactetium sediminum gen. nov., sp. nov., isolated from a marine solar saltern.</title>
        <authorList>
            <person name="Wang S."/>
        </authorList>
    </citation>
    <scope>NUCLEOTIDE SEQUENCE [LARGE SCALE GENOMIC DNA]</scope>
    <source>
        <strain evidence="8 9">WD2A32</strain>
    </source>
</reference>
<dbReference type="PANTHER" id="PTHR43124:SF3">
    <property type="entry name" value="CHLORAMPHENICOL EFFLUX PUMP RV0191"/>
    <property type="match status" value="1"/>
</dbReference>
<keyword evidence="3 6" id="KW-0812">Transmembrane</keyword>
<dbReference type="AlphaFoldDB" id="A0A369TD79"/>
<dbReference type="GO" id="GO:0005886">
    <property type="term" value="C:plasma membrane"/>
    <property type="evidence" value="ECO:0007669"/>
    <property type="project" value="UniProtKB-SubCell"/>
</dbReference>
<proteinExistence type="predicted"/>
<feature type="transmembrane region" description="Helical" evidence="6">
    <location>
        <begin position="303"/>
        <end position="321"/>
    </location>
</feature>
<name>A0A369TD79_9PROT</name>
<dbReference type="PANTHER" id="PTHR43124">
    <property type="entry name" value="PURINE EFFLUX PUMP PBUE"/>
    <property type="match status" value="1"/>
</dbReference>
<comment type="caution">
    <text evidence="8">The sequence shown here is derived from an EMBL/GenBank/DDBJ whole genome shotgun (WGS) entry which is preliminary data.</text>
</comment>
<evidence type="ECO:0000313" key="8">
    <source>
        <dbReference type="EMBL" id="RDD63240.1"/>
    </source>
</evidence>
<feature type="transmembrane region" description="Helical" evidence="6">
    <location>
        <begin position="237"/>
        <end position="256"/>
    </location>
</feature>
<evidence type="ECO:0000256" key="1">
    <source>
        <dbReference type="ARBA" id="ARBA00004651"/>
    </source>
</evidence>
<feature type="transmembrane region" description="Helical" evidence="6">
    <location>
        <begin position="94"/>
        <end position="116"/>
    </location>
</feature>
<evidence type="ECO:0000256" key="3">
    <source>
        <dbReference type="ARBA" id="ARBA00022692"/>
    </source>
</evidence>
<dbReference type="InterPro" id="IPR036259">
    <property type="entry name" value="MFS_trans_sf"/>
</dbReference>
<keyword evidence="2" id="KW-1003">Cell membrane</keyword>
<dbReference type="CDD" id="cd06174">
    <property type="entry name" value="MFS"/>
    <property type="match status" value="1"/>
</dbReference>
<keyword evidence="5 6" id="KW-0472">Membrane</keyword>
<dbReference type="Pfam" id="PF07690">
    <property type="entry name" value="MFS_1"/>
    <property type="match status" value="1"/>
</dbReference>
<dbReference type="EMBL" id="QPMH01000002">
    <property type="protein sequence ID" value="RDD63240.1"/>
    <property type="molecule type" value="Genomic_DNA"/>
</dbReference>
<dbReference type="RefSeq" id="WP_114580496.1">
    <property type="nucleotide sequence ID" value="NZ_QPMH01000002.1"/>
</dbReference>
<dbReference type="SUPFAM" id="SSF103473">
    <property type="entry name" value="MFS general substrate transporter"/>
    <property type="match status" value="1"/>
</dbReference>
<evidence type="ECO:0000256" key="5">
    <source>
        <dbReference type="ARBA" id="ARBA00023136"/>
    </source>
</evidence>
<feature type="transmembrane region" description="Helical" evidence="6">
    <location>
        <begin position="188"/>
        <end position="210"/>
    </location>
</feature>
<dbReference type="InterPro" id="IPR050189">
    <property type="entry name" value="MFS_Efflux_Transporters"/>
</dbReference>